<dbReference type="Proteomes" id="UP001501442">
    <property type="component" value="Unassembled WGS sequence"/>
</dbReference>
<keyword evidence="4 6" id="KW-0472">Membrane</keyword>
<dbReference type="Pfam" id="PF07690">
    <property type="entry name" value="MFS_1"/>
    <property type="match status" value="1"/>
</dbReference>
<organism evidence="8 9">
    <name type="scientific">Actinoallomurus vinaceus</name>
    <dbReference type="NCBI Taxonomy" id="1080074"/>
    <lineage>
        <taxon>Bacteria</taxon>
        <taxon>Bacillati</taxon>
        <taxon>Actinomycetota</taxon>
        <taxon>Actinomycetes</taxon>
        <taxon>Streptosporangiales</taxon>
        <taxon>Thermomonosporaceae</taxon>
        <taxon>Actinoallomurus</taxon>
    </lineage>
</organism>
<feature type="transmembrane region" description="Helical" evidence="6">
    <location>
        <begin position="385"/>
        <end position="405"/>
    </location>
</feature>
<comment type="caution">
    <text evidence="8">The sequence shown here is derived from an EMBL/GenBank/DDBJ whole genome shotgun (WGS) entry which is preliminary data.</text>
</comment>
<feature type="transmembrane region" description="Helical" evidence="6">
    <location>
        <begin position="42"/>
        <end position="65"/>
    </location>
</feature>
<protein>
    <submittedName>
        <fullName evidence="8">MFS transporter</fullName>
    </submittedName>
</protein>
<feature type="transmembrane region" description="Helical" evidence="6">
    <location>
        <begin position="460"/>
        <end position="478"/>
    </location>
</feature>
<feature type="transmembrane region" description="Helical" evidence="6">
    <location>
        <begin position="240"/>
        <end position="257"/>
    </location>
</feature>
<name>A0ABP8UMU8_9ACTN</name>
<reference evidence="9" key="1">
    <citation type="journal article" date="2019" name="Int. J. Syst. Evol. Microbiol.">
        <title>The Global Catalogue of Microorganisms (GCM) 10K type strain sequencing project: providing services to taxonomists for standard genome sequencing and annotation.</title>
        <authorList>
            <consortium name="The Broad Institute Genomics Platform"/>
            <consortium name="The Broad Institute Genome Sequencing Center for Infectious Disease"/>
            <person name="Wu L."/>
            <person name="Ma J."/>
        </authorList>
    </citation>
    <scope>NUCLEOTIDE SEQUENCE [LARGE SCALE GENOMIC DNA]</scope>
    <source>
        <strain evidence="9">JCM 17939</strain>
    </source>
</reference>
<feature type="transmembrane region" description="Helical" evidence="6">
    <location>
        <begin position="263"/>
        <end position="282"/>
    </location>
</feature>
<gene>
    <name evidence="8" type="ORF">GCM10023196_082610</name>
</gene>
<accession>A0ABP8UMU8</accession>
<dbReference type="RefSeq" id="WP_345438728.1">
    <property type="nucleotide sequence ID" value="NZ_BAABHK010000016.1"/>
</dbReference>
<keyword evidence="3 6" id="KW-1133">Transmembrane helix</keyword>
<proteinExistence type="predicted"/>
<evidence type="ECO:0000256" key="1">
    <source>
        <dbReference type="ARBA" id="ARBA00004651"/>
    </source>
</evidence>
<keyword evidence="2 6" id="KW-0812">Transmembrane</keyword>
<feature type="transmembrane region" description="Helical" evidence="6">
    <location>
        <begin position="197"/>
        <end position="219"/>
    </location>
</feature>
<dbReference type="InterPro" id="IPR036259">
    <property type="entry name" value="MFS_trans_sf"/>
</dbReference>
<evidence type="ECO:0000256" key="6">
    <source>
        <dbReference type="SAM" id="Phobius"/>
    </source>
</evidence>
<evidence type="ECO:0000256" key="3">
    <source>
        <dbReference type="ARBA" id="ARBA00022989"/>
    </source>
</evidence>
<feature type="transmembrane region" description="Helical" evidence="6">
    <location>
        <begin position="137"/>
        <end position="159"/>
    </location>
</feature>
<evidence type="ECO:0000256" key="2">
    <source>
        <dbReference type="ARBA" id="ARBA00022692"/>
    </source>
</evidence>
<evidence type="ECO:0000256" key="4">
    <source>
        <dbReference type="ARBA" id="ARBA00023136"/>
    </source>
</evidence>
<evidence type="ECO:0000256" key="5">
    <source>
        <dbReference type="SAM" id="MobiDB-lite"/>
    </source>
</evidence>
<evidence type="ECO:0000259" key="7">
    <source>
        <dbReference type="PROSITE" id="PS50850"/>
    </source>
</evidence>
<dbReference type="PANTHER" id="PTHR23501:SF154">
    <property type="entry name" value="MULTIDRUG-EFFLUX TRANSPORTER RV1634-RELATED"/>
    <property type="match status" value="1"/>
</dbReference>
<feature type="region of interest" description="Disordered" evidence="5">
    <location>
        <begin position="1"/>
        <end position="31"/>
    </location>
</feature>
<feature type="transmembrane region" description="Helical" evidence="6">
    <location>
        <begin position="426"/>
        <end position="448"/>
    </location>
</feature>
<feature type="transmembrane region" description="Helical" evidence="6">
    <location>
        <begin position="359"/>
        <end position="379"/>
    </location>
</feature>
<dbReference type="Gene3D" id="1.20.1250.20">
    <property type="entry name" value="MFS general substrate transporter like domains"/>
    <property type="match status" value="2"/>
</dbReference>
<evidence type="ECO:0000313" key="9">
    <source>
        <dbReference type="Proteomes" id="UP001501442"/>
    </source>
</evidence>
<dbReference type="EMBL" id="BAABHK010000016">
    <property type="protein sequence ID" value="GAA4635773.1"/>
    <property type="molecule type" value="Genomic_DNA"/>
</dbReference>
<dbReference type="InterPro" id="IPR020846">
    <property type="entry name" value="MFS_dom"/>
</dbReference>
<dbReference type="PANTHER" id="PTHR23501">
    <property type="entry name" value="MAJOR FACILITATOR SUPERFAMILY"/>
    <property type="match status" value="1"/>
</dbReference>
<feature type="transmembrane region" description="Helical" evidence="6">
    <location>
        <begin position="109"/>
        <end position="131"/>
    </location>
</feature>
<dbReference type="InterPro" id="IPR011701">
    <property type="entry name" value="MFS"/>
</dbReference>
<sequence length="491" mass="50103">MAHSRGESMNSSADHAVEQVPSPEPATNTPAGERVFGNAYRALTLGVLLSVGVVAFESLGVATVLPGIAEDLDGLGAYGWGLSALMLANVIGTVLSGRAADRHGPWRPMAWGMPALAAGCVVAGAAPSWPVFLVGRFVQGLGVGTVMAMAYTVIGLAYPERLRARMYALLSSAWTIPSLVGPAITGTLADRTTWRTVFLIILPIIAAAAALTLPPLRALHRPNSAGAPVIALPWWKRPPGGAVLLTLGTGLFLQALLLTNPAMLLVLAIIGIAITVPAFRWVTPEGTLSARPGLGAGVTVRALMCGTYFGTEAFLPLGLRELRGMDATMAGLGLSAGAITWVAGSALQAKRDADGAGRVASAVCGFAVLLAGVVLSALATLSTVLPSWIAVLGWAIGGLGMGVGFNASTTETLRQAPTERQGEASGALQLAQTFATAVIAGLGGGAIALSENHGTSMRTALLSVFILTGLLAVGGMLISRRLRPTTARSSG</sequence>
<feature type="domain" description="Major facilitator superfamily (MFS) profile" evidence="7">
    <location>
        <begin position="43"/>
        <end position="487"/>
    </location>
</feature>
<dbReference type="SUPFAM" id="SSF103473">
    <property type="entry name" value="MFS general substrate transporter"/>
    <property type="match status" value="1"/>
</dbReference>
<feature type="transmembrane region" description="Helical" evidence="6">
    <location>
        <begin position="77"/>
        <end position="97"/>
    </location>
</feature>
<comment type="subcellular location">
    <subcellularLocation>
        <location evidence="1">Cell membrane</location>
        <topology evidence="1">Multi-pass membrane protein</topology>
    </subcellularLocation>
</comment>
<evidence type="ECO:0000313" key="8">
    <source>
        <dbReference type="EMBL" id="GAA4635773.1"/>
    </source>
</evidence>
<dbReference type="PROSITE" id="PS50850">
    <property type="entry name" value="MFS"/>
    <property type="match status" value="1"/>
</dbReference>
<keyword evidence="9" id="KW-1185">Reference proteome</keyword>
<feature type="transmembrane region" description="Helical" evidence="6">
    <location>
        <begin position="294"/>
        <end position="315"/>
    </location>
</feature>